<name>A0A368GV79_ANCCA</name>
<dbReference type="AlphaFoldDB" id="A0A368GV79"/>
<dbReference type="Pfam" id="PF00328">
    <property type="entry name" value="His_Phos_2"/>
    <property type="match status" value="1"/>
</dbReference>
<dbReference type="Proteomes" id="UP000252519">
    <property type="component" value="Unassembled WGS sequence"/>
</dbReference>
<dbReference type="OrthoDB" id="10257284at2759"/>
<dbReference type="EMBL" id="JOJR01000071">
    <property type="protein sequence ID" value="RCN46895.1"/>
    <property type="molecule type" value="Genomic_DNA"/>
</dbReference>
<keyword evidence="3" id="KW-1185">Reference proteome</keyword>
<dbReference type="STRING" id="29170.A0A368GV79"/>
<sequence>MLVYRTASSHFCTIKLFYFQLFRHGDRAPTDRVSNKTYLSSFSNGLGELSNKGIENTYRLGTFLRERYVDNGFLRRPVLPSQVYFRSKGNNRCLMSASLVASAMFSVYGRPTTSAVPIYTQEGRDWLLGGSVDCEAEVKRIVTQCGRTPKKSYVNFTEYEGLIFECLHLNKKSKLFPTGKSFEIVDSLINEPLLSRFTLDSWYIFGLARLSGVNQVRIRGKK</sequence>
<dbReference type="InterPro" id="IPR000560">
    <property type="entry name" value="His_Pase_clade-2"/>
</dbReference>
<gene>
    <name evidence="2" type="ORF">ANCCAN_07074</name>
</gene>
<evidence type="ECO:0000313" key="3">
    <source>
        <dbReference type="Proteomes" id="UP000252519"/>
    </source>
</evidence>
<proteinExistence type="inferred from homology"/>
<dbReference type="PANTHER" id="PTHR11567:SF172">
    <property type="entry name" value="ACID PHOSPHATASE FAMILY"/>
    <property type="match status" value="1"/>
</dbReference>
<dbReference type="InterPro" id="IPR029033">
    <property type="entry name" value="His_PPase_superfam"/>
</dbReference>
<dbReference type="InterPro" id="IPR050645">
    <property type="entry name" value="Histidine_acid_phosphatase"/>
</dbReference>
<dbReference type="PANTHER" id="PTHR11567">
    <property type="entry name" value="ACID PHOSPHATASE-RELATED"/>
    <property type="match status" value="1"/>
</dbReference>
<reference evidence="2 3" key="1">
    <citation type="submission" date="2014-10" db="EMBL/GenBank/DDBJ databases">
        <title>Draft genome of the hookworm Ancylostoma caninum.</title>
        <authorList>
            <person name="Mitreva M."/>
        </authorList>
    </citation>
    <scope>NUCLEOTIDE SEQUENCE [LARGE SCALE GENOMIC DNA]</scope>
    <source>
        <strain evidence="2 3">Baltimore</strain>
    </source>
</reference>
<comment type="caution">
    <text evidence="2">The sequence shown here is derived from an EMBL/GenBank/DDBJ whole genome shotgun (WGS) entry which is preliminary data.</text>
</comment>
<comment type="similarity">
    <text evidence="1">Belongs to the histidine acid phosphatase family.</text>
</comment>
<dbReference type="GO" id="GO:0016791">
    <property type="term" value="F:phosphatase activity"/>
    <property type="evidence" value="ECO:0007669"/>
    <property type="project" value="TreeGrafter"/>
</dbReference>
<organism evidence="2 3">
    <name type="scientific">Ancylostoma caninum</name>
    <name type="common">Dog hookworm</name>
    <dbReference type="NCBI Taxonomy" id="29170"/>
    <lineage>
        <taxon>Eukaryota</taxon>
        <taxon>Metazoa</taxon>
        <taxon>Ecdysozoa</taxon>
        <taxon>Nematoda</taxon>
        <taxon>Chromadorea</taxon>
        <taxon>Rhabditida</taxon>
        <taxon>Rhabditina</taxon>
        <taxon>Rhabditomorpha</taxon>
        <taxon>Strongyloidea</taxon>
        <taxon>Ancylostomatidae</taxon>
        <taxon>Ancylostomatinae</taxon>
        <taxon>Ancylostoma</taxon>
    </lineage>
</organism>
<evidence type="ECO:0000256" key="1">
    <source>
        <dbReference type="ARBA" id="ARBA00005375"/>
    </source>
</evidence>
<protein>
    <submittedName>
        <fullName evidence="2">Histidine acid phosphatase</fullName>
    </submittedName>
</protein>
<accession>A0A368GV79</accession>
<dbReference type="CDD" id="cd07061">
    <property type="entry name" value="HP_HAP_like"/>
    <property type="match status" value="1"/>
</dbReference>
<evidence type="ECO:0000313" key="2">
    <source>
        <dbReference type="EMBL" id="RCN46895.1"/>
    </source>
</evidence>
<dbReference type="Gene3D" id="3.40.50.1240">
    <property type="entry name" value="Phosphoglycerate mutase-like"/>
    <property type="match status" value="1"/>
</dbReference>
<dbReference type="SUPFAM" id="SSF53254">
    <property type="entry name" value="Phosphoglycerate mutase-like"/>
    <property type="match status" value="1"/>
</dbReference>